<sequence length="100" mass="11243">GSINLITKALANVGFKMKVVPDPTSVHYHLPGSINLITKALANVGFKMEVVPDPTTVHYHLPGGLSIRVHREFKDFLVERTSYLPHEKEGISRFCNECWK</sequence>
<dbReference type="PANTHER" id="PTHR46313">
    <property type="match status" value="1"/>
</dbReference>
<dbReference type="InterPro" id="IPR045892">
    <property type="entry name" value="CrtISO-like"/>
</dbReference>
<proteinExistence type="predicted"/>
<feature type="non-terminal residue" evidence="1">
    <location>
        <position position="100"/>
    </location>
</feature>
<name>A0AA38GX13_TAXCH</name>
<protein>
    <submittedName>
        <fullName evidence="1">Uncharacterized protein</fullName>
    </submittedName>
</protein>
<keyword evidence="2" id="KW-1185">Reference proteome</keyword>
<feature type="non-terminal residue" evidence="1">
    <location>
        <position position="1"/>
    </location>
</feature>
<dbReference type="GO" id="GO:0016116">
    <property type="term" value="P:carotenoid metabolic process"/>
    <property type="evidence" value="ECO:0007669"/>
    <property type="project" value="InterPro"/>
</dbReference>
<evidence type="ECO:0000313" key="2">
    <source>
        <dbReference type="Proteomes" id="UP000824469"/>
    </source>
</evidence>
<comment type="caution">
    <text evidence="1">The sequence shown here is derived from an EMBL/GenBank/DDBJ whole genome shotgun (WGS) entry which is preliminary data.</text>
</comment>
<reference evidence="1 2" key="1">
    <citation type="journal article" date="2021" name="Nat. Plants">
        <title>The Taxus genome provides insights into paclitaxel biosynthesis.</title>
        <authorList>
            <person name="Xiong X."/>
            <person name="Gou J."/>
            <person name="Liao Q."/>
            <person name="Li Y."/>
            <person name="Zhou Q."/>
            <person name="Bi G."/>
            <person name="Li C."/>
            <person name="Du R."/>
            <person name="Wang X."/>
            <person name="Sun T."/>
            <person name="Guo L."/>
            <person name="Liang H."/>
            <person name="Lu P."/>
            <person name="Wu Y."/>
            <person name="Zhang Z."/>
            <person name="Ro D.K."/>
            <person name="Shang Y."/>
            <person name="Huang S."/>
            <person name="Yan J."/>
        </authorList>
    </citation>
    <scope>NUCLEOTIDE SEQUENCE [LARGE SCALE GENOMIC DNA]</scope>
    <source>
        <strain evidence="1">Ta-2019</strain>
    </source>
</reference>
<dbReference type="PANTHER" id="PTHR46313:SF3">
    <property type="entry name" value="PROLYCOPENE ISOMERASE, CHLOROPLASTIC"/>
    <property type="match status" value="1"/>
</dbReference>
<gene>
    <name evidence="1" type="ORF">KI387_002780</name>
</gene>
<accession>A0AA38GX13</accession>
<dbReference type="AlphaFoldDB" id="A0AA38GX13"/>
<evidence type="ECO:0000313" key="1">
    <source>
        <dbReference type="EMBL" id="KAH9330672.1"/>
    </source>
</evidence>
<organism evidence="1 2">
    <name type="scientific">Taxus chinensis</name>
    <name type="common">Chinese yew</name>
    <name type="synonym">Taxus wallichiana var. chinensis</name>
    <dbReference type="NCBI Taxonomy" id="29808"/>
    <lineage>
        <taxon>Eukaryota</taxon>
        <taxon>Viridiplantae</taxon>
        <taxon>Streptophyta</taxon>
        <taxon>Embryophyta</taxon>
        <taxon>Tracheophyta</taxon>
        <taxon>Spermatophyta</taxon>
        <taxon>Pinopsida</taxon>
        <taxon>Pinidae</taxon>
        <taxon>Conifers II</taxon>
        <taxon>Cupressales</taxon>
        <taxon>Taxaceae</taxon>
        <taxon>Taxus</taxon>
    </lineage>
</organism>
<dbReference type="Proteomes" id="UP000824469">
    <property type="component" value="Unassembled WGS sequence"/>
</dbReference>
<dbReference type="EMBL" id="JAHRHJ020000001">
    <property type="protein sequence ID" value="KAH9330672.1"/>
    <property type="molecule type" value="Genomic_DNA"/>
</dbReference>